<proteinExistence type="predicted"/>
<dbReference type="InterPro" id="IPR024459">
    <property type="entry name" value="Acb1-like_N"/>
</dbReference>
<dbReference type="AlphaFoldDB" id="A0A2R4WG96"/>
<dbReference type="InterPro" id="IPR006445">
    <property type="entry name" value="Phage-assoc_HI1409"/>
</dbReference>
<organism evidence="2 3">
    <name type="scientific">Methylobacterium currus</name>
    <dbReference type="NCBI Taxonomy" id="2051553"/>
    <lineage>
        <taxon>Bacteria</taxon>
        <taxon>Pseudomonadati</taxon>
        <taxon>Pseudomonadota</taxon>
        <taxon>Alphaproteobacteria</taxon>
        <taxon>Hyphomicrobiales</taxon>
        <taxon>Methylobacteriaceae</taxon>
        <taxon>Methylobacterium</taxon>
    </lineage>
</organism>
<dbReference type="Pfam" id="PF06381">
    <property type="entry name" value="Phage_portal_3"/>
    <property type="match status" value="1"/>
</dbReference>
<reference evidence="2 3" key="1">
    <citation type="submission" date="2018-04" db="EMBL/GenBank/DDBJ databases">
        <title>Methylobacterium sp. PR1016A genome.</title>
        <authorList>
            <person name="Park W."/>
        </authorList>
    </citation>
    <scope>NUCLEOTIDE SEQUENCE [LARGE SCALE GENOMIC DNA]</scope>
    <source>
        <strain evidence="2 3">PR1016A</strain>
    </source>
</reference>
<dbReference type="EMBL" id="CP028843">
    <property type="protein sequence ID" value="AWB20541.1"/>
    <property type="molecule type" value="Genomic_DNA"/>
</dbReference>
<evidence type="ECO:0000313" key="2">
    <source>
        <dbReference type="EMBL" id="AWB20541.1"/>
    </source>
</evidence>
<sequence length="421" mass="45110">MWLADRLANLVSGLGGPRDKSTGNLHVHVPRARAELDAAYRDNWLARKVVDIVPFDMLREWRAWQAPPDVAAALAASEERLGLRDRLLRGLRLARLHGGAAILIGDGAPDPGRPLDPETVGQGGLHYLHVLPRAAIQAGPIDRDPLSAWFGEPKGYTVADGQAVHPSRMIRLLGAALPEDDIGDAFGDSVLQALLEAIDQATAASAHIAAMLPEAKQDVISVPGLSQHLSTEDGTRLLTERFAYAARMKGLFGMLLLEGDGRSPEGERYQQKQLDFSGLPEVARLFLQVAAGAADIPVTRLLGQSPAGLNATGESDIRNYHDHVAARQTVELTPAIARLDRLLIRDALGRDEPGLRYAWRPLAQASEREKAEIGRLKAETAATLAREGVVPAGILARGVEGWLSSADLFPGIAAAFGRPAG</sequence>
<dbReference type="Proteomes" id="UP000244755">
    <property type="component" value="Chromosome 1"/>
</dbReference>
<dbReference type="NCBIfam" id="TIGR01555">
    <property type="entry name" value="phge_rel_HI1409"/>
    <property type="match status" value="1"/>
</dbReference>
<name>A0A2R4WG96_9HYPH</name>
<keyword evidence="3" id="KW-1185">Reference proteome</keyword>
<dbReference type="RefSeq" id="WP_099952443.1">
    <property type="nucleotide sequence ID" value="NZ_CP028843.1"/>
</dbReference>
<gene>
    <name evidence="2" type="ORF">DA075_06025</name>
</gene>
<feature type="domain" description="Anti-CBASS protein Acb1-like N-terminal" evidence="1">
    <location>
        <begin position="35"/>
        <end position="381"/>
    </location>
</feature>
<protein>
    <submittedName>
        <fullName evidence="2">DUF1073 domain-containing protein</fullName>
    </submittedName>
</protein>
<evidence type="ECO:0000313" key="3">
    <source>
        <dbReference type="Proteomes" id="UP000244755"/>
    </source>
</evidence>
<accession>A0A2R4WG96</accession>
<dbReference type="OrthoDB" id="7491028at2"/>
<dbReference type="KEGG" id="mee:DA075_06025"/>
<evidence type="ECO:0000259" key="1">
    <source>
        <dbReference type="Pfam" id="PF06381"/>
    </source>
</evidence>